<dbReference type="Pfam" id="PF02104">
    <property type="entry name" value="SURF1"/>
    <property type="match status" value="1"/>
</dbReference>
<keyword evidence="4 5" id="KW-0472">Membrane</keyword>
<reference evidence="6 7" key="1">
    <citation type="journal article" date="2019" name="Nat. Ecol. Evol.">
        <title>Megaphylogeny resolves global patterns of mushroom evolution.</title>
        <authorList>
            <person name="Varga T."/>
            <person name="Krizsan K."/>
            <person name="Foldi C."/>
            <person name="Dima B."/>
            <person name="Sanchez-Garcia M."/>
            <person name="Sanchez-Ramirez S."/>
            <person name="Szollosi G.J."/>
            <person name="Szarkandi J.G."/>
            <person name="Papp V."/>
            <person name="Albert L."/>
            <person name="Andreopoulos W."/>
            <person name="Angelini C."/>
            <person name="Antonin V."/>
            <person name="Barry K.W."/>
            <person name="Bougher N.L."/>
            <person name="Buchanan P."/>
            <person name="Buyck B."/>
            <person name="Bense V."/>
            <person name="Catcheside P."/>
            <person name="Chovatia M."/>
            <person name="Cooper J."/>
            <person name="Damon W."/>
            <person name="Desjardin D."/>
            <person name="Finy P."/>
            <person name="Geml J."/>
            <person name="Haridas S."/>
            <person name="Hughes K."/>
            <person name="Justo A."/>
            <person name="Karasinski D."/>
            <person name="Kautmanova I."/>
            <person name="Kiss B."/>
            <person name="Kocsube S."/>
            <person name="Kotiranta H."/>
            <person name="LaButti K.M."/>
            <person name="Lechner B.E."/>
            <person name="Liimatainen K."/>
            <person name="Lipzen A."/>
            <person name="Lukacs Z."/>
            <person name="Mihaltcheva S."/>
            <person name="Morgado L.N."/>
            <person name="Niskanen T."/>
            <person name="Noordeloos M.E."/>
            <person name="Ohm R.A."/>
            <person name="Ortiz-Santana B."/>
            <person name="Ovrebo C."/>
            <person name="Racz N."/>
            <person name="Riley R."/>
            <person name="Savchenko A."/>
            <person name="Shiryaev A."/>
            <person name="Soop K."/>
            <person name="Spirin V."/>
            <person name="Szebenyi C."/>
            <person name="Tomsovsky M."/>
            <person name="Tulloss R.E."/>
            <person name="Uehling J."/>
            <person name="Grigoriev I.V."/>
            <person name="Vagvolgyi C."/>
            <person name="Papp T."/>
            <person name="Martin F.M."/>
            <person name="Miettinen O."/>
            <person name="Hibbett D.S."/>
            <person name="Nagy L.G."/>
        </authorList>
    </citation>
    <scope>NUCLEOTIDE SEQUENCE [LARGE SCALE GENOMIC DNA]</scope>
    <source>
        <strain evidence="6 7">CBS 121175</strain>
    </source>
</reference>
<comment type="function">
    <text evidence="5">Probably involved in the biogenesis of the COX complex.</text>
</comment>
<evidence type="ECO:0000256" key="4">
    <source>
        <dbReference type="ARBA" id="ARBA00023136"/>
    </source>
</evidence>
<keyword evidence="3 5" id="KW-1133">Transmembrane helix</keyword>
<comment type="similarity">
    <text evidence="5">Belongs to the SURF1 family.</text>
</comment>
<feature type="transmembrane region" description="Helical" evidence="5">
    <location>
        <begin position="258"/>
        <end position="280"/>
    </location>
</feature>
<evidence type="ECO:0000313" key="6">
    <source>
        <dbReference type="EMBL" id="TFK30874.1"/>
    </source>
</evidence>
<gene>
    <name evidence="6" type="ORF">FA15DRAFT_690483</name>
</gene>
<feature type="transmembrane region" description="Helical" evidence="5">
    <location>
        <begin position="47"/>
        <end position="68"/>
    </location>
</feature>
<dbReference type="Proteomes" id="UP000307440">
    <property type="component" value="Unassembled WGS sequence"/>
</dbReference>
<sequence>MFSSSFRVLQRNFTAAPLPRCQRASFHFWRSSKASVPTIYKPRQEPWLNPTMVIVGIIPFFTFALGTWQLKRLKWKIDLIDELEEKLQLYPLSLPSKINLSVIPEFVYRKVLLKGKWDHDHTMFLSPRVREGVHGVHVVTPLVRENGSTILVDRGFVSNDMISSAALREEVGEVEILGMIRTSQARNRFTPDNDPANGKWYWTDVEAMSEQAGGEKAGLQPVFIEEIFEGHAGEATTKLNKGNPIGRPPTVDLRNSHLSYVITWFSLSALTGVMFVRLLLNRKRSPGKKLPRFR</sequence>
<protein>
    <recommendedName>
        <fullName evidence="5">SURF1-like protein</fullName>
    </recommendedName>
</protein>
<keyword evidence="7" id="KW-1185">Reference proteome</keyword>
<dbReference type="GO" id="GO:0033617">
    <property type="term" value="P:mitochondrial respiratory chain complex IV assembly"/>
    <property type="evidence" value="ECO:0007669"/>
    <property type="project" value="TreeGrafter"/>
</dbReference>
<keyword evidence="5" id="KW-0999">Mitochondrion inner membrane</keyword>
<evidence type="ECO:0000256" key="3">
    <source>
        <dbReference type="ARBA" id="ARBA00022989"/>
    </source>
</evidence>
<proteinExistence type="inferred from homology"/>
<dbReference type="GO" id="GO:0005743">
    <property type="term" value="C:mitochondrial inner membrane"/>
    <property type="evidence" value="ECO:0007669"/>
    <property type="project" value="UniProtKB-SubCell"/>
</dbReference>
<keyword evidence="5" id="KW-0496">Mitochondrion</keyword>
<evidence type="ECO:0000313" key="7">
    <source>
        <dbReference type="Proteomes" id="UP000307440"/>
    </source>
</evidence>
<keyword evidence="2 5" id="KW-0812">Transmembrane</keyword>
<name>A0A5C3LCT1_COPMA</name>
<accession>A0A5C3LCT1</accession>
<dbReference type="PANTHER" id="PTHR23427:SF2">
    <property type="entry name" value="SURFEIT LOCUS PROTEIN 1"/>
    <property type="match status" value="1"/>
</dbReference>
<comment type="subcellular location">
    <subcellularLocation>
        <location evidence="1">Membrane</location>
    </subcellularLocation>
    <subcellularLocation>
        <location evidence="5">Mitochondrion inner membrane</location>
        <topology evidence="5">Multi-pass membrane protein</topology>
    </subcellularLocation>
</comment>
<dbReference type="AlphaFoldDB" id="A0A5C3LCT1"/>
<dbReference type="OrthoDB" id="10040024at2759"/>
<dbReference type="STRING" id="230819.A0A5C3LCT1"/>
<dbReference type="InterPro" id="IPR045214">
    <property type="entry name" value="Surf1/Surf4"/>
</dbReference>
<evidence type="ECO:0000256" key="1">
    <source>
        <dbReference type="ARBA" id="ARBA00004370"/>
    </source>
</evidence>
<dbReference type="InterPro" id="IPR002994">
    <property type="entry name" value="Surf1/Shy1"/>
</dbReference>
<dbReference type="PROSITE" id="PS50895">
    <property type="entry name" value="SURF1"/>
    <property type="match status" value="1"/>
</dbReference>
<dbReference type="PANTHER" id="PTHR23427">
    <property type="entry name" value="SURFEIT LOCUS PROTEIN"/>
    <property type="match status" value="1"/>
</dbReference>
<dbReference type="CDD" id="cd06662">
    <property type="entry name" value="SURF1"/>
    <property type="match status" value="1"/>
</dbReference>
<evidence type="ECO:0000256" key="5">
    <source>
        <dbReference type="RuleBase" id="RU363076"/>
    </source>
</evidence>
<evidence type="ECO:0000256" key="2">
    <source>
        <dbReference type="ARBA" id="ARBA00022692"/>
    </source>
</evidence>
<dbReference type="EMBL" id="ML210146">
    <property type="protein sequence ID" value="TFK30874.1"/>
    <property type="molecule type" value="Genomic_DNA"/>
</dbReference>
<organism evidence="6 7">
    <name type="scientific">Coprinopsis marcescibilis</name>
    <name type="common">Agaric fungus</name>
    <name type="synonym">Psathyrella marcescibilis</name>
    <dbReference type="NCBI Taxonomy" id="230819"/>
    <lineage>
        <taxon>Eukaryota</taxon>
        <taxon>Fungi</taxon>
        <taxon>Dikarya</taxon>
        <taxon>Basidiomycota</taxon>
        <taxon>Agaricomycotina</taxon>
        <taxon>Agaricomycetes</taxon>
        <taxon>Agaricomycetidae</taxon>
        <taxon>Agaricales</taxon>
        <taxon>Agaricineae</taxon>
        <taxon>Psathyrellaceae</taxon>
        <taxon>Coprinopsis</taxon>
    </lineage>
</organism>